<keyword evidence="3" id="KW-1185">Reference proteome</keyword>
<feature type="region of interest" description="Disordered" evidence="1">
    <location>
        <begin position="142"/>
        <end position="162"/>
    </location>
</feature>
<name>A0A843VYJ4_COLES</name>
<proteinExistence type="predicted"/>
<protein>
    <submittedName>
        <fullName evidence="2">Uncharacterized protein</fullName>
    </submittedName>
</protein>
<gene>
    <name evidence="2" type="ORF">Taro_030653</name>
</gene>
<evidence type="ECO:0000313" key="2">
    <source>
        <dbReference type="EMBL" id="MQL97954.1"/>
    </source>
</evidence>
<sequence>MHSIMEAIERMKWSRMVTVSKASYPNLVKAFFTCLKVEEDGSLSSSVKGTTIRITYDLLESLFGVSTVARNGLDSVDIHAKGLGIIGAEYKLKDRKIDINQLNAFNRKMWHQGEHVAEKEAEIQGEPIVNAPADQFQEGLVESTSDGAKDVDKEPATSSGSKWKGMASKIPLLTRKAHRRSKKKRILVHLKPMIEWLDEQGKILCSVQSDLSSIFISQSTRVKELGMVKAVLRGMKNELGSMKELVSNLSDLLEMEKNSEVKRAQLGVVPGWVTFLGSLPTGTVVGPVCWLGRHKWYQSLTQPEVQELSATQDKVLRYGSHLLKP</sequence>
<dbReference type="EMBL" id="NMUH01002122">
    <property type="protein sequence ID" value="MQL97954.1"/>
    <property type="molecule type" value="Genomic_DNA"/>
</dbReference>
<evidence type="ECO:0000313" key="3">
    <source>
        <dbReference type="Proteomes" id="UP000652761"/>
    </source>
</evidence>
<dbReference type="AlphaFoldDB" id="A0A843VYJ4"/>
<comment type="caution">
    <text evidence="2">The sequence shown here is derived from an EMBL/GenBank/DDBJ whole genome shotgun (WGS) entry which is preliminary data.</text>
</comment>
<reference evidence="2" key="1">
    <citation type="submission" date="2017-07" db="EMBL/GenBank/DDBJ databases">
        <title>Taro Niue Genome Assembly and Annotation.</title>
        <authorList>
            <person name="Atibalentja N."/>
            <person name="Keating K."/>
            <person name="Fields C.J."/>
        </authorList>
    </citation>
    <scope>NUCLEOTIDE SEQUENCE</scope>
    <source>
        <strain evidence="2">Niue_2</strain>
        <tissue evidence="2">Leaf</tissue>
    </source>
</reference>
<dbReference type="Proteomes" id="UP000652761">
    <property type="component" value="Unassembled WGS sequence"/>
</dbReference>
<organism evidence="2 3">
    <name type="scientific">Colocasia esculenta</name>
    <name type="common">Wild taro</name>
    <name type="synonym">Arum esculentum</name>
    <dbReference type="NCBI Taxonomy" id="4460"/>
    <lineage>
        <taxon>Eukaryota</taxon>
        <taxon>Viridiplantae</taxon>
        <taxon>Streptophyta</taxon>
        <taxon>Embryophyta</taxon>
        <taxon>Tracheophyta</taxon>
        <taxon>Spermatophyta</taxon>
        <taxon>Magnoliopsida</taxon>
        <taxon>Liliopsida</taxon>
        <taxon>Araceae</taxon>
        <taxon>Aroideae</taxon>
        <taxon>Colocasieae</taxon>
        <taxon>Colocasia</taxon>
    </lineage>
</organism>
<evidence type="ECO:0000256" key="1">
    <source>
        <dbReference type="SAM" id="MobiDB-lite"/>
    </source>
</evidence>
<accession>A0A843VYJ4</accession>